<dbReference type="SUPFAM" id="SSF56235">
    <property type="entry name" value="N-terminal nucleophile aminohydrolases (Ntn hydrolases)"/>
    <property type="match status" value="1"/>
</dbReference>
<sequence>MERNLSDPDWARAFRSLIDDNRTYSDWQHYGALFEGADDHGTAHVVVYAPDGSVVSATSTINYIWGSQRRSTSLGIMLNNEMDDFAVPNRESSYGMPPSPANMVAKGLQPLSSMVPSVVLSRNGVADLVIGAAGGTKITTQVALVTMHTLLEGDELHDVIQRPRLHHQLVPMEIEHETNFNPSVIEFLQARGHATTERGPTAGFAAMNGVARDANGFILASTDRRRVGSIDGF</sequence>
<dbReference type="GO" id="GO:0036374">
    <property type="term" value="F:glutathione hydrolase activity"/>
    <property type="evidence" value="ECO:0007669"/>
    <property type="project" value="InterPro"/>
</dbReference>
<feature type="binding site" evidence="3">
    <location>
        <position position="135"/>
    </location>
    <ligand>
        <name>L-glutamate</name>
        <dbReference type="ChEBI" id="CHEBI:29985"/>
    </ligand>
</feature>
<protein>
    <submittedName>
        <fullName evidence="4">Jg25740 protein</fullName>
    </submittedName>
</protein>
<dbReference type="AlphaFoldDB" id="A0A8S4R0R4"/>
<feature type="binding site" evidence="3">
    <location>
        <position position="84"/>
    </location>
    <ligand>
        <name>L-glutamate</name>
        <dbReference type="ChEBI" id="CHEBI:29985"/>
    </ligand>
</feature>
<keyword evidence="5" id="KW-1185">Reference proteome</keyword>
<dbReference type="Pfam" id="PF01019">
    <property type="entry name" value="G_glu_transpept"/>
    <property type="match status" value="1"/>
</dbReference>
<dbReference type="InterPro" id="IPR029055">
    <property type="entry name" value="Ntn_hydrolases_N"/>
</dbReference>
<dbReference type="GO" id="GO:0005886">
    <property type="term" value="C:plasma membrane"/>
    <property type="evidence" value="ECO:0007669"/>
    <property type="project" value="TreeGrafter"/>
</dbReference>
<name>A0A8S4R0R4_9NEOP</name>
<evidence type="ECO:0000313" key="4">
    <source>
        <dbReference type="EMBL" id="CAH2222103.1"/>
    </source>
</evidence>
<dbReference type="InterPro" id="IPR043137">
    <property type="entry name" value="GGT_ssub_C"/>
</dbReference>
<evidence type="ECO:0000256" key="2">
    <source>
        <dbReference type="PIRSR" id="PIRSR600101-1"/>
    </source>
</evidence>
<dbReference type="GO" id="GO:0006751">
    <property type="term" value="P:glutathione catabolic process"/>
    <property type="evidence" value="ECO:0007669"/>
    <property type="project" value="InterPro"/>
</dbReference>
<feature type="binding site" evidence="3">
    <location>
        <begin position="60"/>
        <end position="62"/>
    </location>
    <ligand>
        <name>L-glutamate</name>
        <dbReference type="ChEBI" id="CHEBI:29985"/>
    </ligand>
</feature>
<gene>
    <name evidence="4" type="primary">jg25740</name>
    <name evidence="4" type="ORF">PAEG_LOCUS6741</name>
</gene>
<feature type="active site" description="Nucleophile" evidence="2">
    <location>
        <position position="42"/>
    </location>
</feature>
<dbReference type="FunFam" id="3.60.20.40:FF:000001">
    <property type="entry name" value="Gamma-glutamyltranspeptidase 1"/>
    <property type="match status" value="1"/>
</dbReference>
<dbReference type="Proteomes" id="UP000838756">
    <property type="component" value="Unassembled WGS sequence"/>
</dbReference>
<dbReference type="EMBL" id="CAKXAJ010020424">
    <property type="protein sequence ID" value="CAH2222103.1"/>
    <property type="molecule type" value="Genomic_DNA"/>
</dbReference>
<feature type="binding site" evidence="3">
    <location>
        <begin position="112"/>
        <end position="113"/>
    </location>
    <ligand>
        <name>L-glutamate</name>
        <dbReference type="ChEBI" id="CHEBI:29985"/>
    </ligand>
</feature>
<evidence type="ECO:0000256" key="3">
    <source>
        <dbReference type="PIRSR" id="PIRSR600101-2"/>
    </source>
</evidence>
<keyword evidence="1" id="KW-1199">Hemostasis impairing toxin</keyword>
<accession>A0A8S4R0R4</accession>
<dbReference type="OrthoDB" id="1081007at2759"/>
<comment type="caution">
    <text evidence="4">The sequence shown here is derived from an EMBL/GenBank/DDBJ whole genome shotgun (WGS) entry which is preliminary data.</text>
</comment>
<evidence type="ECO:0000256" key="1">
    <source>
        <dbReference type="ARBA" id="ARBA00084097"/>
    </source>
</evidence>
<proteinExistence type="predicted"/>
<reference evidence="4" key="1">
    <citation type="submission" date="2022-03" db="EMBL/GenBank/DDBJ databases">
        <authorList>
            <person name="Lindestad O."/>
        </authorList>
    </citation>
    <scope>NUCLEOTIDE SEQUENCE</scope>
</reference>
<keyword evidence="1" id="KW-0800">Toxin</keyword>
<evidence type="ECO:0000313" key="5">
    <source>
        <dbReference type="Proteomes" id="UP000838756"/>
    </source>
</evidence>
<keyword evidence="1" id="KW-1202">Platelet aggregation activating toxin</keyword>
<dbReference type="PRINTS" id="PR01210">
    <property type="entry name" value="GGTRANSPTASE"/>
</dbReference>
<dbReference type="Gene3D" id="3.60.20.40">
    <property type="match status" value="1"/>
</dbReference>
<dbReference type="PANTHER" id="PTHR11686:SF72">
    <property type="entry name" value="GAMMA-GLUTAMYL TRANSPEPTIDASE, ISOFORM A"/>
    <property type="match status" value="1"/>
</dbReference>
<dbReference type="InterPro" id="IPR000101">
    <property type="entry name" value="GGT_peptidase"/>
</dbReference>
<dbReference type="PANTHER" id="PTHR11686">
    <property type="entry name" value="GAMMA GLUTAMYL TRANSPEPTIDASE"/>
    <property type="match status" value="1"/>
</dbReference>
<organism evidence="4 5">
    <name type="scientific">Pararge aegeria aegeria</name>
    <dbReference type="NCBI Taxonomy" id="348720"/>
    <lineage>
        <taxon>Eukaryota</taxon>
        <taxon>Metazoa</taxon>
        <taxon>Ecdysozoa</taxon>
        <taxon>Arthropoda</taxon>
        <taxon>Hexapoda</taxon>
        <taxon>Insecta</taxon>
        <taxon>Pterygota</taxon>
        <taxon>Neoptera</taxon>
        <taxon>Endopterygota</taxon>
        <taxon>Lepidoptera</taxon>
        <taxon>Glossata</taxon>
        <taxon>Ditrysia</taxon>
        <taxon>Papilionoidea</taxon>
        <taxon>Nymphalidae</taxon>
        <taxon>Satyrinae</taxon>
        <taxon>Satyrini</taxon>
        <taxon>Parargina</taxon>
        <taxon>Pararge</taxon>
    </lineage>
</organism>